<reference evidence="3" key="1">
    <citation type="submission" date="2016-06" db="UniProtKB">
        <authorList>
            <consortium name="WormBaseParasite"/>
        </authorList>
    </citation>
    <scope>IDENTIFICATION</scope>
</reference>
<dbReference type="Proteomes" id="UP000271098">
    <property type="component" value="Unassembled WGS sequence"/>
</dbReference>
<keyword evidence="2" id="KW-1185">Reference proteome</keyword>
<evidence type="ECO:0000313" key="1">
    <source>
        <dbReference type="EMBL" id="VDK60018.1"/>
    </source>
</evidence>
<evidence type="ECO:0000313" key="3">
    <source>
        <dbReference type="WBParaSite" id="GPUH_0000789801-mRNA-1"/>
    </source>
</evidence>
<dbReference type="WBParaSite" id="GPUH_0000789801-mRNA-1">
    <property type="protein sequence ID" value="GPUH_0000789801-mRNA-1"/>
    <property type="gene ID" value="GPUH_0000789801"/>
</dbReference>
<gene>
    <name evidence="1" type="ORF">GPUH_LOCUS7890</name>
</gene>
<name>A0A183DGP8_9BILA</name>
<proteinExistence type="predicted"/>
<dbReference type="EMBL" id="UYRT01021529">
    <property type="protein sequence ID" value="VDK60018.1"/>
    <property type="molecule type" value="Genomic_DNA"/>
</dbReference>
<accession>A0A183DGP8</accession>
<organism evidence="3">
    <name type="scientific">Gongylonema pulchrum</name>
    <dbReference type="NCBI Taxonomy" id="637853"/>
    <lineage>
        <taxon>Eukaryota</taxon>
        <taxon>Metazoa</taxon>
        <taxon>Ecdysozoa</taxon>
        <taxon>Nematoda</taxon>
        <taxon>Chromadorea</taxon>
        <taxon>Rhabditida</taxon>
        <taxon>Spirurina</taxon>
        <taxon>Spiruromorpha</taxon>
        <taxon>Spiruroidea</taxon>
        <taxon>Gongylonematidae</taxon>
        <taxon>Gongylonema</taxon>
    </lineage>
</organism>
<evidence type="ECO:0000313" key="2">
    <source>
        <dbReference type="Proteomes" id="UP000271098"/>
    </source>
</evidence>
<sequence>MNTATTTHSGNADGMGLEQTGWWPDTISSLYPFINRFPASQQLSGVATIHSNERYHPMNTNIEHLKELRSGSDEIRKTEHWAILMILTIYPGKNISAGYKYGRSHGTRGIRTTISS</sequence>
<reference evidence="1 2" key="2">
    <citation type="submission" date="2018-11" db="EMBL/GenBank/DDBJ databases">
        <authorList>
            <consortium name="Pathogen Informatics"/>
        </authorList>
    </citation>
    <scope>NUCLEOTIDE SEQUENCE [LARGE SCALE GENOMIC DNA]</scope>
</reference>
<dbReference type="AlphaFoldDB" id="A0A183DGP8"/>
<protein>
    <submittedName>
        <fullName evidence="3">Transposase</fullName>
    </submittedName>
</protein>